<evidence type="ECO:0000313" key="1">
    <source>
        <dbReference type="Proteomes" id="UP000887579"/>
    </source>
</evidence>
<protein>
    <submittedName>
        <fullName evidence="2">Uncharacterized protein</fullName>
    </submittedName>
</protein>
<name>A0AC34G447_9BILA</name>
<dbReference type="WBParaSite" id="ES5_v2.g24327.t1">
    <property type="protein sequence ID" value="ES5_v2.g24327.t1"/>
    <property type="gene ID" value="ES5_v2.g24327"/>
</dbReference>
<reference evidence="2" key="1">
    <citation type="submission" date="2022-11" db="UniProtKB">
        <authorList>
            <consortium name="WormBaseParasite"/>
        </authorList>
    </citation>
    <scope>IDENTIFICATION</scope>
</reference>
<proteinExistence type="predicted"/>
<organism evidence="1 2">
    <name type="scientific">Panagrolaimus sp. ES5</name>
    <dbReference type="NCBI Taxonomy" id="591445"/>
    <lineage>
        <taxon>Eukaryota</taxon>
        <taxon>Metazoa</taxon>
        <taxon>Ecdysozoa</taxon>
        <taxon>Nematoda</taxon>
        <taxon>Chromadorea</taxon>
        <taxon>Rhabditida</taxon>
        <taxon>Tylenchina</taxon>
        <taxon>Panagrolaimomorpha</taxon>
        <taxon>Panagrolaimoidea</taxon>
        <taxon>Panagrolaimidae</taxon>
        <taxon>Panagrolaimus</taxon>
    </lineage>
</organism>
<dbReference type="Proteomes" id="UP000887579">
    <property type="component" value="Unplaced"/>
</dbReference>
<accession>A0AC34G447</accession>
<evidence type="ECO:0000313" key="2">
    <source>
        <dbReference type="WBParaSite" id="ES5_v2.g24327.t1"/>
    </source>
</evidence>
<sequence>MVASITYSSENGQTFLDELSEMKNAFKAVIIDLLRLDLHHTSFGSSYSYCEELRKLFRQQNIPKDKPELLYGQIFSDPSSNPPPKHVIIPSRGCRRIPFKKIFKSDGLILLNESIDDLYEEFMLETCKWLMDKSYIKYHILPYSGLSVHVSGYFGTDENIFDILKIHFNEQLPLAKSSVYFKSFPELHMKVATERAEYINKSILPRICYGYNTTVKIDEENFVDIKNDPLFIEGFDTVPSKLNKLLPSKIQFIAVINNFSVIAIYKKLKGYQFLEEWNGINGVDCFISFDEKKPKFGAQAMEAMQTKNTFVVFDLIKVMAMPSDDAQIDKAWGFKITKDENNPVLIQIDYYNGEKKEATPAFLMALFLRQHLKAIKEESGGEKPKEIAFWIPKQNFGDEEYKRIQEGIANSCELLKLEFRFLDTDVFISSLTTDQYKNFEDSFFE</sequence>